<evidence type="ECO:0000256" key="3">
    <source>
        <dbReference type="ARBA" id="ARBA00022630"/>
    </source>
</evidence>
<dbReference type="KEGG" id="step:IC006_2563"/>
<comment type="similarity">
    <text evidence="2">Belongs to the NADH dehydrogenase family.</text>
</comment>
<keyword evidence="4" id="KW-0274">FAD</keyword>
<accession>A0A510DZ84</accession>
<dbReference type="PANTHER" id="PTHR42913:SF3">
    <property type="entry name" value="64 KDA MITOCHONDRIAL NADH DEHYDROGENASE (EUROFUNG)"/>
    <property type="match status" value="1"/>
</dbReference>
<keyword evidence="5" id="KW-0560">Oxidoreductase</keyword>
<dbReference type="InterPro" id="IPR023753">
    <property type="entry name" value="FAD/NAD-binding_dom"/>
</dbReference>
<dbReference type="AlphaFoldDB" id="A0A510E657"/>
<reference evidence="8 9" key="2">
    <citation type="journal article" date="2020" name="Int. J. Syst. Evol. Microbiol.">
        <title>Sulfuracidifex tepidarius gen. nov., sp. nov. and transfer of Sulfolobus metallicus Huber and Stetter 1992 to the genus Sulfuracidifex as Sulfuracidifex metallicus comb. nov.</title>
        <authorList>
            <person name="Itoh T."/>
            <person name="Miura T."/>
            <person name="Sakai H.D."/>
            <person name="Kato S."/>
            <person name="Ohkuma M."/>
            <person name="Takashina T."/>
        </authorList>
    </citation>
    <scope>NUCLEOTIDE SEQUENCE</scope>
    <source>
        <strain evidence="7 9">IC-006</strain>
        <strain evidence="8">IC-007</strain>
    </source>
</reference>
<dbReference type="Proteomes" id="UP000322983">
    <property type="component" value="Chromosome"/>
</dbReference>
<feature type="domain" description="FAD/NAD(P)-binding" evidence="6">
    <location>
        <begin position="1"/>
        <end position="262"/>
    </location>
</feature>
<dbReference type="RefSeq" id="WP_149528814.1">
    <property type="nucleotide sequence ID" value="NZ_AP018929.1"/>
</dbReference>
<dbReference type="SUPFAM" id="SSF51905">
    <property type="entry name" value="FAD/NAD(P)-binding domain"/>
    <property type="match status" value="1"/>
</dbReference>
<evidence type="ECO:0000313" key="7">
    <source>
        <dbReference type="EMBL" id="BBG25228.1"/>
    </source>
</evidence>
<evidence type="ECO:0000256" key="4">
    <source>
        <dbReference type="ARBA" id="ARBA00022827"/>
    </source>
</evidence>
<gene>
    <name evidence="7" type="ORF">IC006_2563</name>
    <name evidence="8" type="ORF">IC007_2577</name>
</gene>
<dbReference type="Pfam" id="PF07992">
    <property type="entry name" value="Pyr_redox_2"/>
    <property type="match status" value="1"/>
</dbReference>
<dbReference type="STRING" id="1294262.GCA_001316085_01451"/>
<name>A0A510E657_9CREN</name>
<dbReference type="PANTHER" id="PTHR42913">
    <property type="entry name" value="APOPTOSIS-INDUCING FACTOR 1"/>
    <property type="match status" value="1"/>
</dbReference>
<dbReference type="EMBL" id="AP018930">
    <property type="protein sequence ID" value="BBG28022.1"/>
    <property type="molecule type" value="Genomic_DNA"/>
</dbReference>
<dbReference type="GO" id="GO:0019646">
    <property type="term" value="P:aerobic electron transport chain"/>
    <property type="evidence" value="ECO:0007669"/>
    <property type="project" value="TreeGrafter"/>
</dbReference>
<proteinExistence type="inferred from homology"/>
<keyword evidence="3" id="KW-0285">Flavoprotein</keyword>
<dbReference type="GO" id="GO:0003955">
    <property type="term" value="F:NAD(P)H dehydrogenase (quinone) activity"/>
    <property type="evidence" value="ECO:0007669"/>
    <property type="project" value="TreeGrafter"/>
</dbReference>
<evidence type="ECO:0000259" key="6">
    <source>
        <dbReference type="Pfam" id="PF07992"/>
    </source>
</evidence>
<dbReference type="Proteomes" id="UP000325030">
    <property type="component" value="Chromosome"/>
</dbReference>
<accession>A0A510E657</accession>
<dbReference type="EMBL" id="AP018929">
    <property type="protein sequence ID" value="BBG25228.1"/>
    <property type="molecule type" value="Genomic_DNA"/>
</dbReference>
<keyword evidence="9" id="KW-1185">Reference proteome</keyword>
<evidence type="ECO:0000256" key="1">
    <source>
        <dbReference type="ARBA" id="ARBA00001974"/>
    </source>
</evidence>
<sequence>MKVVIIGGGFAGLSAHKVHDSLLIDEKDYFTLTHKLVDVFRSGNPDVAKIPYQGKAMKSRVRNVDFRRKKVITDSGSFDYDKLLIACGYSQKVIPNTYKIENVEDALNLHQKVLGAKSVTILGGGLLGVELASVSREMGKEVYLVEGSDRLLNFMTRESSDFALRELREMGVHVILKEKVEGIEKNKVKTNNMEIESDVVVSSIGFKGPSLIQELGLTNTNGRMVVDEYLRSVDYDDVFGAGDSATMKKFVPMSAQVAVQAGNVAMRNMIGASEEPFQYKQYAVIAKVNGKYFGDLMGRFVKGRLAEIAEKMGITKTVMLVK</sequence>
<evidence type="ECO:0000313" key="10">
    <source>
        <dbReference type="Proteomes" id="UP000325030"/>
    </source>
</evidence>
<dbReference type="GeneID" id="41718849"/>
<comment type="cofactor">
    <cofactor evidence="1">
        <name>FAD</name>
        <dbReference type="ChEBI" id="CHEBI:57692"/>
    </cofactor>
</comment>
<dbReference type="InterPro" id="IPR036188">
    <property type="entry name" value="FAD/NAD-bd_sf"/>
</dbReference>
<dbReference type="OrthoDB" id="38899at2157"/>
<organism evidence="8 10">
    <name type="scientific">Sulfuracidifex tepidarius</name>
    <dbReference type="NCBI Taxonomy" id="1294262"/>
    <lineage>
        <taxon>Archaea</taxon>
        <taxon>Thermoproteota</taxon>
        <taxon>Thermoprotei</taxon>
        <taxon>Sulfolobales</taxon>
        <taxon>Sulfolobaceae</taxon>
        <taxon>Sulfuracidifex</taxon>
    </lineage>
</organism>
<protein>
    <submittedName>
        <fullName evidence="8">Dihydrolipoyl dehydrogenase</fullName>
    </submittedName>
</protein>
<dbReference type="PRINTS" id="PR00368">
    <property type="entry name" value="FADPNR"/>
</dbReference>
<dbReference type="InterPro" id="IPR051169">
    <property type="entry name" value="NADH-Q_oxidoreductase"/>
</dbReference>
<evidence type="ECO:0000256" key="5">
    <source>
        <dbReference type="ARBA" id="ARBA00023002"/>
    </source>
</evidence>
<evidence type="ECO:0000313" key="9">
    <source>
        <dbReference type="Proteomes" id="UP000322983"/>
    </source>
</evidence>
<reference evidence="10" key="1">
    <citation type="submission" date="2018-09" db="EMBL/GenBank/DDBJ databases">
        <title>Complete Genome Sequencing of Sulfolobus sp. JCM 16834.</title>
        <authorList>
            <person name="Kato S."/>
            <person name="Itoh T."/>
            <person name="Ohkuma M."/>
        </authorList>
    </citation>
    <scope>NUCLEOTIDE SEQUENCE [LARGE SCALE GENOMIC DNA]</scope>
    <source>
        <strain evidence="10">IC-007</strain>
    </source>
</reference>
<evidence type="ECO:0000313" key="8">
    <source>
        <dbReference type="EMBL" id="BBG28022.1"/>
    </source>
</evidence>
<dbReference type="Gene3D" id="3.50.50.100">
    <property type="match status" value="1"/>
</dbReference>
<evidence type="ECO:0000256" key="2">
    <source>
        <dbReference type="ARBA" id="ARBA00005272"/>
    </source>
</evidence>